<feature type="non-terminal residue" evidence="1">
    <location>
        <position position="287"/>
    </location>
</feature>
<dbReference type="HOGENOM" id="CLU_970303_0_0_1"/>
<dbReference type="Proteomes" id="UP000007431">
    <property type="component" value="Unassembled WGS sequence"/>
</dbReference>
<evidence type="ECO:0000313" key="1">
    <source>
        <dbReference type="EMBL" id="EFJ03536.1"/>
    </source>
</evidence>
<accession>D8PMS3</accession>
<dbReference type="GeneID" id="9589691"/>
<dbReference type="KEGG" id="scm:SCHCO_02722620"/>
<dbReference type="VEuPathDB" id="FungiDB:SCHCODRAFT_02722620"/>
<dbReference type="AlphaFoldDB" id="D8PMS3"/>
<gene>
    <name evidence="1" type="ORF">SCHCODRAFT_103601</name>
</gene>
<dbReference type="RefSeq" id="XP_003038438.1">
    <property type="nucleotide sequence ID" value="XM_003038392.1"/>
</dbReference>
<keyword evidence="2" id="KW-1185">Reference proteome</keyword>
<proteinExistence type="predicted"/>
<evidence type="ECO:0000313" key="2">
    <source>
        <dbReference type="Proteomes" id="UP000007431"/>
    </source>
</evidence>
<sequence length="287" mass="32031">MAASSTFPSSVYRLSRATSAAARVPQLPAHSPSLTDAVIRAMRTERRYTSTCNLRATQRERRINFQASLPEATCTASQSRAGKSRRILSPLWLTFAQGYGGRLNARPRRSSPNLPTFRWAGLGRGPPSLIRKYATPVWKIERRLGAALGRPRSIKGWASDRFNQHSPPFLIFSHPSLPPLPLHSYPVPSHSVSYYLLVTIQYCFTTSTSSFFLRAPSIDTKRTLEPSSLSDPRLSGNDGRIVRHRATLTDFALDHHGDHHDSRPRLFHLTTIHVDAAVPLLTSMIAQ</sequence>
<protein>
    <submittedName>
        <fullName evidence="1">Uncharacterized protein</fullName>
    </submittedName>
</protein>
<reference evidence="1 2" key="1">
    <citation type="journal article" date="2010" name="Nat. Biotechnol.">
        <title>Genome sequence of the model mushroom Schizophyllum commune.</title>
        <authorList>
            <person name="Ohm R.A."/>
            <person name="de Jong J.F."/>
            <person name="Lugones L.G."/>
            <person name="Aerts A."/>
            <person name="Kothe E."/>
            <person name="Stajich J.E."/>
            <person name="de Vries R.P."/>
            <person name="Record E."/>
            <person name="Levasseur A."/>
            <person name="Baker S.E."/>
            <person name="Bartholomew K.A."/>
            <person name="Coutinho P.M."/>
            <person name="Erdmann S."/>
            <person name="Fowler T.J."/>
            <person name="Gathman A.C."/>
            <person name="Lombard V."/>
            <person name="Henrissat B."/>
            <person name="Knabe N."/>
            <person name="Kuees U."/>
            <person name="Lilly W.W."/>
            <person name="Lindquist E."/>
            <person name="Lucas S."/>
            <person name="Magnuson J.K."/>
            <person name="Piumi F."/>
            <person name="Raudaskoski M."/>
            <person name="Salamov A."/>
            <person name="Schmutz J."/>
            <person name="Schwarze F.W.M.R."/>
            <person name="vanKuyk P.A."/>
            <person name="Horton J.S."/>
            <person name="Grigoriev I.V."/>
            <person name="Woesten H.A.B."/>
        </authorList>
    </citation>
    <scope>NUCLEOTIDE SEQUENCE [LARGE SCALE GENOMIC DNA]</scope>
    <source>
        <strain evidence="2">H4-8 / FGSC 9210</strain>
    </source>
</reference>
<organism evidence="2">
    <name type="scientific">Schizophyllum commune (strain H4-8 / FGSC 9210)</name>
    <name type="common">Split gill fungus</name>
    <dbReference type="NCBI Taxonomy" id="578458"/>
    <lineage>
        <taxon>Eukaryota</taxon>
        <taxon>Fungi</taxon>
        <taxon>Dikarya</taxon>
        <taxon>Basidiomycota</taxon>
        <taxon>Agaricomycotina</taxon>
        <taxon>Agaricomycetes</taxon>
        <taxon>Agaricomycetidae</taxon>
        <taxon>Agaricales</taxon>
        <taxon>Schizophyllaceae</taxon>
        <taxon>Schizophyllum</taxon>
    </lineage>
</organism>
<dbReference type="EMBL" id="GL377302">
    <property type="protein sequence ID" value="EFJ03536.1"/>
    <property type="molecule type" value="Genomic_DNA"/>
</dbReference>
<dbReference type="InParanoid" id="D8PMS3"/>
<name>D8PMS3_SCHCM</name>